<evidence type="ECO:0008006" key="4">
    <source>
        <dbReference type="Google" id="ProtNLM"/>
    </source>
</evidence>
<feature type="compositionally biased region" description="Basic and acidic residues" evidence="1">
    <location>
        <begin position="353"/>
        <end position="362"/>
    </location>
</feature>
<dbReference type="EMBL" id="FNZI01000005">
    <property type="protein sequence ID" value="SEJ59129.1"/>
    <property type="molecule type" value="Genomic_DNA"/>
</dbReference>
<dbReference type="Proteomes" id="UP000183315">
    <property type="component" value="Unassembled WGS sequence"/>
</dbReference>
<reference evidence="3" key="1">
    <citation type="submission" date="2016-10" db="EMBL/GenBank/DDBJ databases">
        <authorList>
            <person name="Varghese N."/>
        </authorList>
    </citation>
    <scope>NUCLEOTIDE SEQUENCE [LARGE SCALE GENOMIC DNA]</scope>
    <source>
        <strain evidence="3">DSM 24868</strain>
    </source>
</reference>
<organism evidence="2 3">
    <name type="scientific">Demequina mangrovi</name>
    <dbReference type="NCBI Taxonomy" id="1043493"/>
    <lineage>
        <taxon>Bacteria</taxon>
        <taxon>Bacillati</taxon>
        <taxon>Actinomycetota</taxon>
        <taxon>Actinomycetes</taxon>
        <taxon>Micrococcales</taxon>
        <taxon>Demequinaceae</taxon>
        <taxon>Demequina</taxon>
    </lineage>
</organism>
<sequence length="422" mass="43506">MSEPAWTMGGRGGTVAVLADLEIAEGALREAADELDLAGRALATASLLGAPAGASLQPSAVACTREADALRDLAMLLATAVEAYRAAEAEAHHGVSTFSYGLDIVGDSLGTAWRVLRETVTGGVVGLVGALPEMPTTGSVNRATVSAKLGAMEERYDALVDDLLMAVRGAEHLLEPEFAGARPATLIPTTTAPASVEELLGRLTWLEGIRDGSVAVETLEGADGPRHIVYIPSTQDWGLLGGNPADLEADLAAVRGGWSDAAASVVDALRGAGVRADEPVMLVGHSQGGMIASVVASALGGAFRITQVVTAGSPTGRIAIPSSTEALHLENLRDLVPGLDGRANDPSPNRTTVTHDRRHSLQDDAPDASHTVLQAHGLPGYRQTARLVDEGLTPSTEAWLDGAAPMLVGGRSTIRTFRPVTG</sequence>
<keyword evidence="3" id="KW-1185">Reference proteome</keyword>
<dbReference type="AlphaFoldDB" id="A0A1H7A0B1"/>
<name>A0A1H7A0B1_9MICO</name>
<evidence type="ECO:0000313" key="3">
    <source>
        <dbReference type="Proteomes" id="UP000183315"/>
    </source>
</evidence>
<dbReference type="SUPFAM" id="SSF53474">
    <property type="entry name" value="alpha/beta-Hydrolases"/>
    <property type="match status" value="1"/>
</dbReference>
<gene>
    <name evidence="2" type="ORF">SAMN05421637_2332</name>
</gene>
<proteinExistence type="predicted"/>
<accession>A0A1H7A0B1</accession>
<dbReference type="Gene3D" id="3.40.50.1820">
    <property type="entry name" value="alpha/beta hydrolase"/>
    <property type="match status" value="1"/>
</dbReference>
<evidence type="ECO:0000256" key="1">
    <source>
        <dbReference type="SAM" id="MobiDB-lite"/>
    </source>
</evidence>
<dbReference type="STRING" id="1043493.SAMN05421637_2332"/>
<dbReference type="eggNOG" id="COG1075">
    <property type="taxonomic scope" value="Bacteria"/>
</dbReference>
<protein>
    <recommendedName>
        <fullName evidence="4">PGAP1-like protein</fullName>
    </recommendedName>
</protein>
<dbReference type="RefSeq" id="WP_143059002.1">
    <property type="nucleotide sequence ID" value="NZ_BBLU01000007.1"/>
</dbReference>
<dbReference type="OrthoDB" id="5095936at2"/>
<dbReference type="InterPro" id="IPR029058">
    <property type="entry name" value="AB_hydrolase_fold"/>
</dbReference>
<evidence type="ECO:0000313" key="2">
    <source>
        <dbReference type="EMBL" id="SEJ59129.1"/>
    </source>
</evidence>
<feature type="region of interest" description="Disordered" evidence="1">
    <location>
        <begin position="339"/>
        <end position="364"/>
    </location>
</feature>